<dbReference type="Gramene" id="ESR47861">
    <property type="protein sequence ID" value="ESR47861"/>
    <property type="gene ID" value="CICLE_v10003091mg"/>
</dbReference>
<sequence length="253" mass="28465">KPKVGPRTLILHQNNKSKGRGGLSKLVEAVELNRPKPTPPNFQTNPAQHLSLFLAIRLIDVQKRLINSIAMAGSTTEGEFSFPIITETHPSSIDSPPLWHLSPAASPNHHSSCNKLSNEEYCKQRKSCSNIDTYHYKTEDDQEENKMDILWEDYFNEEVSTMEAIKSSGGDHSVELGRVRALKLSKNGNGAIFSAAKKPSIVVFMKVLKKLFLLNNNSHHRHPSSSRREVAFVRRTCASRFERGLLVWIVVRA</sequence>
<organism evidence="1 2">
    <name type="scientific">Citrus clementina</name>
    <name type="common">Clementine</name>
    <name type="synonym">Citrus deliciosa x Citrus sinensis</name>
    <dbReference type="NCBI Taxonomy" id="85681"/>
    <lineage>
        <taxon>Eukaryota</taxon>
        <taxon>Viridiplantae</taxon>
        <taxon>Streptophyta</taxon>
        <taxon>Embryophyta</taxon>
        <taxon>Tracheophyta</taxon>
        <taxon>Spermatophyta</taxon>
        <taxon>Magnoliopsida</taxon>
        <taxon>eudicotyledons</taxon>
        <taxon>Gunneridae</taxon>
        <taxon>Pentapetalae</taxon>
        <taxon>rosids</taxon>
        <taxon>malvids</taxon>
        <taxon>Sapindales</taxon>
        <taxon>Rutaceae</taxon>
        <taxon>Aurantioideae</taxon>
        <taxon>Citrus</taxon>
    </lineage>
</organism>
<evidence type="ECO:0000313" key="2">
    <source>
        <dbReference type="Proteomes" id="UP000030687"/>
    </source>
</evidence>
<dbReference type="Proteomes" id="UP000030687">
    <property type="component" value="Unassembled WGS sequence"/>
</dbReference>
<accession>V4TDW4</accession>
<feature type="non-terminal residue" evidence="1">
    <location>
        <position position="1"/>
    </location>
</feature>
<proteinExistence type="predicted"/>
<name>V4TDW4_CITCL</name>
<gene>
    <name evidence="1" type="ORF">CICLE_v10003091mg</name>
</gene>
<dbReference type="EMBL" id="KI536799">
    <property type="protein sequence ID" value="ESR47861.1"/>
    <property type="molecule type" value="Genomic_DNA"/>
</dbReference>
<dbReference type="KEGG" id="cic:CICLE_v10003091mg"/>
<reference evidence="1 2" key="1">
    <citation type="submission" date="2013-10" db="EMBL/GenBank/DDBJ databases">
        <authorList>
            <consortium name="International Citrus Genome Consortium"/>
            <person name="Jenkins J."/>
            <person name="Schmutz J."/>
            <person name="Prochnik S."/>
            <person name="Rokhsar D."/>
            <person name="Gmitter F."/>
            <person name="Ollitrault P."/>
            <person name="Machado M."/>
            <person name="Talon M."/>
            <person name="Wincker P."/>
            <person name="Jaillon O."/>
            <person name="Morgante M."/>
        </authorList>
    </citation>
    <scope>NUCLEOTIDE SEQUENCE</scope>
    <source>
        <strain evidence="2">cv. Clemenules</strain>
    </source>
</reference>
<keyword evidence="2" id="KW-1185">Reference proteome</keyword>
<dbReference type="PANTHER" id="PTHR34666">
    <property type="entry name" value="EXPRESSED PROTEIN"/>
    <property type="match status" value="1"/>
</dbReference>
<dbReference type="FunCoup" id="V4TDW4">
    <property type="interactions" value="42"/>
</dbReference>
<dbReference type="InParanoid" id="V4TDW4"/>
<protein>
    <submittedName>
        <fullName evidence="1">Uncharacterized protein</fullName>
    </submittedName>
</protein>
<dbReference type="AlphaFoldDB" id="V4TDW4"/>
<dbReference type="PANTHER" id="PTHR34666:SF7">
    <property type="match status" value="1"/>
</dbReference>
<evidence type="ECO:0000313" key="1">
    <source>
        <dbReference type="EMBL" id="ESR47861.1"/>
    </source>
</evidence>